<dbReference type="AlphaFoldDB" id="A0A427V1E7"/>
<dbReference type="Pfam" id="PF24085">
    <property type="entry name" value="DUF7370"/>
    <property type="match status" value="1"/>
</dbReference>
<accession>A0A427V1E7</accession>
<evidence type="ECO:0000313" key="2">
    <source>
        <dbReference type="Proteomes" id="UP000275331"/>
    </source>
</evidence>
<name>A0A427V1E7_9ENTR</name>
<dbReference type="InterPro" id="IPR055794">
    <property type="entry name" value="DUF7370"/>
</dbReference>
<sequence length="134" mass="14188">MVSQEQAKQYLTGQGIALPDFVLAALIDQANGLEECLTLHYPASTALLIQLYLLALMGLGQGDKYLSSQTAPNGASRSFRYQSFSDRWKGALSLLRGLDKHGCATALIPPDPTAAPAFAGIWVGKGGCMCNGGR</sequence>
<reference evidence="1 2" key="1">
    <citation type="submission" date="2018-10" db="EMBL/GenBank/DDBJ databases">
        <title>Transmission dynamics of multidrug resistant bacteria on intensive care unit surfaces.</title>
        <authorList>
            <person name="D'Souza A.W."/>
            <person name="Potter R.F."/>
            <person name="Wallace M."/>
            <person name="Shupe A."/>
            <person name="Patel S."/>
            <person name="Sun S."/>
            <person name="Gul D."/>
            <person name="Kwon J.H."/>
            <person name="Andleeb S."/>
            <person name="Burnham C.-A.D."/>
            <person name="Dantas G."/>
        </authorList>
    </citation>
    <scope>NUCLEOTIDE SEQUENCE [LARGE SCALE GENOMIC DNA]</scope>
    <source>
        <strain evidence="1 2">AS_373</strain>
    </source>
</reference>
<evidence type="ECO:0008006" key="3">
    <source>
        <dbReference type="Google" id="ProtNLM"/>
    </source>
</evidence>
<dbReference type="Proteomes" id="UP000275331">
    <property type="component" value="Unassembled WGS sequence"/>
</dbReference>
<evidence type="ECO:0000313" key="1">
    <source>
        <dbReference type="EMBL" id="RSE26596.1"/>
    </source>
</evidence>
<gene>
    <name evidence="1" type="ORF">EGT71_09200</name>
</gene>
<comment type="caution">
    <text evidence="1">The sequence shown here is derived from an EMBL/GenBank/DDBJ whole genome shotgun (WGS) entry which is preliminary data.</text>
</comment>
<dbReference type="OrthoDB" id="6538864at2"/>
<organism evidence="1 2">
    <name type="scientific">Atlantibacter subterraneus</name>
    <dbReference type="NCBI Taxonomy" id="255519"/>
    <lineage>
        <taxon>Bacteria</taxon>
        <taxon>Pseudomonadati</taxon>
        <taxon>Pseudomonadota</taxon>
        <taxon>Gammaproteobacteria</taxon>
        <taxon>Enterobacterales</taxon>
        <taxon>Enterobacteriaceae</taxon>
        <taxon>Atlantibacter</taxon>
    </lineage>
</organism>
<proteinExistence type="predicted"/>
<protein>
    <recommendedName>
        <fullName evidence="3">Gp11</fullName>
    </recommendedName>
</protein>
<dbReference type="RefSeq" id="WP_125293509.1">
    <property type="nucleotide sequence ID" value="NZ_JAPTZM010000004.1"/>
</dbReference>
<dbReference type="EMBL" id="RHXB01000005">
    <property type="protein sequence ID" value="RSE26596.1"/>
    <property type="molecule type" value="Genomic_DNA"/>
</dbReference>